<reference evidence="1" key="1">
    <citation type="submission" date="2014-05" db="EMBL/GenBank/DDBJ databases">
        <authorList>
            <person name="Chronopoulou M."/>
        </authorList>
    </citation>
    <scope>NUCLEOTIDE SEQUENCE</scope>
    <source>
        <tissue evidence="1">Whole organism</tissue>
    </source>
</reference>
<sequence length="34" mass="4182">MDKFRSILINFVEWLEEKKRHKICTDYSLTPIIN</sequence>
<accession>A0A0K2V3S7</accession>
<dbReference type="EMBL" id="HACA01027842">
    <property type="protein sequence ID" value="CDW45203.1"/>
    <property type="molecule type" value="Transcribed_RNA"/>
</dbReference>
<name>A0A0K2V3S7_LEPSM</name>
<evidence type="ECO:0000313" key="1">
    <source>
        <dbReference type="EMBL" id="CDW45203.1"/>
    </source>
</evidence>
<dbReference type="AlphaFoldDB" id="A0A0K2V3S7"/>
<protein>
    <submittedName>
        <fullName evidence="1">Uncharacterized protein</fullName>
    </submittedName>
</protein>
<proteinExistence type="predicted"/>
<organism evidence="1">
    <name type="scientific">Lepeophtheirus salmonis</name>
    <name type="common">Salmon louse</name>
    <name type="synonym">Caligus salmonis</name>
    <dbReference type="NCBI Taxonomy" id="72036"/>
    <lineage>
        <taxon>Eukaryota</taxon>
        <taxon>Metazoa</taxon>
        <taxon>Ecdysozoa</taxon>
        <taxon>Arthropoda</taxon>
        <taxon>Crustacea</taxon>
        <taxon>Multicrustacea</taxon>
        <taxon>Hexanauplia</taxon>
        <taxon>Copepoda</taxon>
        <taxon>Siphonostomatoida</taxon>
        <taxon>Caligidae</taxon>
        <taxon>Lepeophtheirus</taxon>
    </lineage>
</organism>